<evidence type="ECO:0008006" key="5">
    <source>
        <dbReference type="Google" id="ProtNLM"/>
    </source>
</evidence>
<reference evidence="3 4" key="1">
    <citation type="submission" date="2019-03" db="EMBL/GenBank/DDBJ databases">
        <title>Draft genome sequences of novel Actinobacteria.</title>
        <authorList>
            <person name="Sahin N."/>
            <person name="Ay H."/>
            <person name="Saygin H."/>
        </authorList>
    </citation>
    <scope>NUCLEOTIDE SEQUENCE [LARGE SCALE GENOMIC DNA]</scope>
    <source>
        <strain evidence="3 4">DSM 41900</strain>
    </source>
</reference>
<feature type="transmembrane region" description="Helical" evidence="2">
    <location>
        <begin position="258"/>
        <end position="276"/>
    </location>
</feature>
<feature type="transmembrane region" description="Helical" evidence="2">
    <location>
        <begin position="226"/>
        <end position="251"/>
    </location>
</feature>
<feature type="transmembrane region" description="Helical" evidence="2">
    <location>
        <begin position="102"/>
        <end position="121"/>
    </location>
</feature>
<gene>
    <name evidence="3" type="ORF">E1283_07910</name>
</gene>
<dbReference type="InterPro" id="IPR052734">
    <property type="entry name" value="Nod_factor_acetyltransferase"/>
</dbReference>
<evidence type="ECO:0000313" key="3">
    <source>
        <dbReference type="EMBL" id="TDC77191.1"/>
    </source>
</evidence>
<accession>A0A4R4THN2</accession>
<dbReference type="Proteomes" id="UP000295345">
    <property type="component" value="Unassembled WGS sequence"/>
</dbReference>
<feature type="transmembrane region" description="Helical" evidence="2">
    <location>
        <begin position="296"/>
        <end position="314"/>
    </location>
</feature>
<feature type="transmembrane region" description="Helical" evidence="2">
    <location>
        <begin position="128"/>
        <end position="145"/>
    </location>
</feature>
<keyword evidence="2" id="KW-0812">Transmembrane</keyword>
<proteinExistence type="predicted"/>
<dbReference type="PANTHER" id="PTHR37312">
    <property type="entry name" value="MEMBRANE-BOUND ACYLTRANSFERASE YKRP-RELATED"/>
    <property type="match status" value="1"/>
</dbReference>
<evidence type="ECO:0000256" key="1">
    <source>
        <dbReference type="SAM" id="MobiDB-lite"/>
    </source>
</evidence>
<organism evidence="3 4">
    <name type="scientific">Streptomyces hainanensis</name>
    <dbReference type="NCBI Taxonomy" id="402648"/>
    <lineage>
        <taxon>Bacteria</taxon>
        <taxon>Bacillati</taxon>
        <taxon>Actinomycetota</taxon>
        <taxon>Actinomycetes</taxon>
        <taxon>Kitasatosporales</taxon>
        <taxon>Streptomycetaceae</taxon>
        <taxon>Streptomyces</taxon>
    </lineage>
</organism>
<feature type="transmembrane region" description="Helical" evidence="2">
    <location>
        <begin position="68"/>
        <end position="90"/>
    </location>
</feature>
<keyword evidence="4" id="KW-1185">Reference proteome</keyword>
<feature type="transmembrane region" description="Helical" evidence="2">
    <location>
        <begin position="35"/>
        <end position="56"/>
    </location>
</feature>
<dbReference type="OrthoDB" id="6623990at2"/>
<name>A0A4R4THN2_9ACTN</name>
<evidence type="ECO:0000256" key="2">
    <source>
        <dbReference type="SAM" id="Phobius"/>
    </source>
</evidence>
<dbReference type="PANTHER" id="PTHR37312:SF1">
    <property type="entry name" value="MEMBRANE-BOUND ACYLTRANSFERASE YKRP-RELATED"/>
    <property type="match status" value="1"/>
</dbReference>
<sequence>MVREARWDTLRYFAGTGVLLIHLTDTLRERDGLHWLYVATWALRVPLFALLAGYFSSSAPLPGRRARGLAVTLLAPLLTIQLLAWLQIWAMSHADAFWAKEIHNAAWTLWFLQALILWRLALPWLARLPHPLATSLAAALVAGFLPLDPLPFAFSRALVFLPFFLLGWKLRRGDLDAWLWAPRTRTPAAALLAVAFTAAWFGRDLVGRDLLEFRLTYAELGLPGGVEVAATVRCAVLLGGMAMVLAAVRLVPRRPLPVVTYLGSGGSYIYLLHALLLRPLNAADAFAWVDGWLDQAAVVAFAVAASAALASPPVRRLARPAVRPRLLGPPPPGTGPGEGVVRGSMPSARFR</sequence>
<comment type="caution">
    <text evidence="3">The sequence shown here is derived from an EMBL/GenBank/DDBJ whole genome shotgun (WGS) entry which is preliminary data.</text>
</comment>
<dbReference type="RefSeq" id="WP_132817192.1">
    <property type="nucleotide sequence ID" value="NZ_SMKI01000059.1"/>
</dbReference>
<feature type="region of interest" description="Disordered" evidence="1">
    <location>
        <begin position="321"/>
        <end position="351"/>
    </location>
</feature>
<keyword evidence="2" id="KW-0472">Membrane</keyword>
<dbReference type="EMBL" id="SMKI01000059">
    <property type="protein sequence ID" value="TDC77191.1"/>
    <property type="molecule type" value="Genomic_DNA"/>
</dbReference>
<dbReference type="AlphaFoldDB" id="A0A4R4THN2"/>
<evidence type="ECO:0000313" key="4">
    <source>
        <dbReference type="Proteomes" id="UP000295345"/>
    </source>
</evidence>
<keyword evidence="2" id="KW-1133">Transmembrane helix</keyword>
<protein>
    <recommendedName>
        <fullName evidence="5">Acyltransferase 3 domain-containing protein</fullName>
    </recommendedName>
</protein>